<proteinExistence type="predicted"/>
<dbReference type="PROSITE" id="PS50184">
    <property type="entry name" value="VWFC_2"/>
    <property type="match status" value="1"/>
</dbReference>
<name>A0ABD0Y6S5_9HEMI</name>
<evidence type="ECO:0000259" key="1">
    <source>
        <dbReference type="PROSITE" id="PS50184"/>
    </source>
</evidence>
<protein>
    <recommendedName>
        <fullName evidence="1">VWFC domain-containing protein</fullName>
    </recommendedName>
</protein>
<dbReference type="Proteomes" id="UP001558652">
    <property type="component" value="Unassembled WGS sequence"/>
</dbReference>
<dbReference type="InterPro" id="IPR001007">
    <property type="entry name" value="VWF_dom"/>
</dbReference>
<evidence type="ECO:0000313" key="2">
    <source>
        <dbReference type="EMBL" id="KAL1123085.1"/>
    </source>
</evidence>
<evidence type="ECO:0000313" key="3">
    <source>
        <dbReference type="Proteomes" id="UP001558652"/>
    </source>
</evidence>
<gene>
    <name evidence="2" type="ORF">AAG570_002173</name>
</gene>
<sequence length="394" mass="44620">MAISRNRFEPINSERKTTDFDAMKDIAPGCVTLGLPQQPHNCGQVRNVTAQLRNTQILCKLVALVNPAVSRRYLQIPTDELQSLHYCNRMSVGALTGALCAIMSQHEHVACPTDHQFNECVRIFPVILKPAVRYYKELNCDPITDPSGELKRYNCKILDELKDDKCYYNGKEYSEGEHVTREDLRDNCIVECSCDKHLKKAYFTCVNIECPSLFRPAPEEGCTDLYDHAHCCPQKKHCDHKDEPLPTCEYNGKTYKYGQMIYPKGCQSCICGEGWNGTLGEPWCRPVLCEMFLHYGNWLRQGCVPTYYTPDDCCPIPEWRCPSEADTIIDPEPSKIATPKSKDEMCRFGKLDLAVGQMLSPVKDSCVQCSCVMPPHVSCIMNTTCHEAPFTSIK</sequence>
<reference evidence="2 3" key="1">
    <citation type="submission" date="2024-07" db="EMBL/GenBank/DDBJ databases">
        <title>Chromosome-level genome assembly of the water stick insect Ranatra chinensis (Heteroptera: Nepidae).</title>
        <authorList>
            <person name="Liu X."/>
        </authorList>
    </citation>
    <scope>NUCLEOTIDE SEQUENCE [LARGE SCALE GENOMIC DNA]</scope>
    <source>
        <strain evidence="2">Cailab_2021Rc</strain>
        <tissue evidence="2">Muscle</tissue>
    </source>
</reference>
<comment type="caution">
    <text evidence="2">The sequence shown here is derived from an EMBL/GenBank/DDBJ whole genome shotgun (WGS) entry which is preliminary data.</text>
</comment>
<feature type="domain" description="VWFC" evidence="1">
    <location>
        <begin position="246"/>
        <end position="322"/>
    </location>
</feature>
<dbReference type="EMBL" id="JBFDAA010000012">
    <property type="protein sequence ID" value="KAL1123085.1"/>
    <property type="molecule type" value="Genomic_DNA"/>
</dbReference>
<organism evidence="2 3">
    <name type="scientific">Ranatra chinensis</name>
    <dbReference type="NCBI Taxonomy" id="642074"/>
    <lineage>
        <taxon>Eukaryota</taxon>
        <taxon>Metazoa</taxon>
        <taxon>Ecdysozoa</taxon>
        <taxon>Arthropoda</taxon>
        <taxon>Hexapoda</taxon>
        <taxon>Insecta</taxon>
        <taxon>Pterygota</taxon>
        <taxon>Neoptera</taxon>
        <taxon>Paraneoptera</taxon>
        <taxon>Hemiptera</taxon>
        <taxon>Heteroptera</taxon>
        <taxon>Panheteroptera</taxon>
        <taxon>Nepomorpha</taxon>
        <taxon>Nepidae</taxon>
        <taxon>Ranatrinae</taxon>
        <taxon>Ranatra</taxon>
    </lineage>
</organism>
<keyword evidence="3" id="KW-1185">Reference proteome</keyword>
<accession>A0ABD0Y6S5</accession>
<dbReference type="AlphaFoldDB" id="A0ABD0Y6S5"/>